<keyword evidence="3" id="KW-1185">Reference proteome</keyword>
<reference evidence="2 3" key="1">
    <citation type="submission" date="2016-02" db="EMBL/GenBank/DDBJ databases">
        <title>Genome analysis of coral dinoflagellate symbionts highlights evolutionary adaptations to a symbiotic lifestyle.</title>
        <authorList>
            <person name="Aranda M."/>
            <person name="Li Y."/>
            <person name="Liew Y.J."/>
            <person name="Baumgarten S."/>
            <person name="Simakov O."/>
            <person name="Wilson M."/>
            <person name="Piel J."/>
            <person name="Ashoor H."/>
            <person name="Bougouffa S."/>
            <person name="Bajic V.B."/>
            <person name="Ryu T."/>
            <person name="Ravasi T."/>
            <person name="Bayer T."/>
            <person name="Micklem G."/>
            <person name="Kim H."/>
            <person name="Bhak J."/>
            <person name="Lajeunesse T.C."/>
            <person name="Voolstra C.R."/>
        </authorList>
    </citation>
    <scope>NUCLEOTIDE SEQUENCE [LARGE SCALE GENOMIC DNA]</scope>
    <source>
        <strain evidence="2 3">CCMP2467</strain>
    </source>
</reference>
<keyword evidence="2" id="KW-0808">Transferase</keyword>
<dbReference type="EMBL" id="LSRX01000490">
    <property type="protein sequence ID" value="OLP95782.1"/>
    <property type="molecule type" value="Genomic_DNA"/>
</dbReference>
<dbReference type="AlphaFoldDB" id="A0A1Q9DKT2"/>
<dbReference type="InterPro" id="IPR004045">
    <property type="entry name" value="Glutathione_S-Trfase_N"/>
</dbReference>
<dbReference type="Pfam" id="PF13417">
    <property type="entry name" value="GST_N_3"/>
    <property type="match status" value="1"/>
</dbReference>
<dbReference type="Gene3D" id="1.20.1050.10">
    <property type="match status" value="1"/>
</dbReference>
<organism evidence="2 3">
    <name type="scientific">Symbiodinium microadriaticum</name>
    <name type="common">Dinoflagellate</name>
    <name type="synonym">Zooxanthella microadriatica</name>
    <dbReference type="NCBI Taxonomy" id="2951"/>
    <lineage>
        <taxon>Eukaryota</taxon>
        <taxon>Sar</taxon>
        <taxon>Alveolata</taxon>
        <taxon>Dinophyceae</taxon>
        <taxon>Suessiales</taxon>
        <taxon>Symbiodiniaceae</taxon>
        <taxon>Symbiodinium</taxon>
    </lineage>
</organism>
<evidence type="ECO:0000256" key="1">
    <source>
        <dbReference type="ARBA" id="ARBA00007409"/>
    </source>
</evidence>
<dbReference type="GO" id="GO:0016740">
    <property type="term" value="F:transferase activity"/>
    <property type="evidence" value="ECO:0007669"/>
    <property type="project" value="UniProtKB-KW"/>
</dbReference>
<dbReference type="PROSITE" id="PS50404">
    <property type="entry name" value="GST_NTER"/>
    <property type="match status" value="1"/>
</dbReference>
<name>A0A1Q9DKT2_SYMMI</name>
<dbReference type="InterPro" id="IPR036282">
    <property type="entry name" value="Glutathione-S-Trfase_C_sf"/>
</dbReference>
<dbReference type="OrthoDB" id="288530at2759"/>
<dbReference type="SUPFAM" id="SSF47616">
    <property type="entry name" value="GST C-terminal domain-like"/>
    <property type="match status" value="1"/>
</dbReference>
<accession>A0A1Q9DKT2</accession>
<dbReference type="Gene3D" id="3.40.30.10">
    <property type="entry name" value="Glutaredoxin"/>
    <property type="match status" value="1"/>
</dbReference>
<dbReference type="SUPFAM" id="SSF52833">
    <property type="entry name" value="Thioredoxin-like"/>
    <property type="match status" value="1"/>
</dbReference>
<dbReference type="PANTHER" id="PTHR44051">
    <property type="entry name" value="GLUTATHIONE S-TRANSFERASE-RELATED"/>
    <property type="match status" value="1"/>
</dbReference>
<proteinExistence type="inferred from homology"/>
<dbReference type="OMA" id="PAFREMC"/>
<comment type="caution">
    <text evidence="2">The sequence shown here is derived from an EMBL/GenBank/DDBJ whole genome shotgun (WGS) entry which is preliminary data.</text>
</comment>
<protein>
    <submittedName>
        <fullName evidence="2">Glutathione S-transferase GstB</fullName>
    </submittedName>
</protein>
<gene>
    <name evidence="2" type="primary">gstB</name>
    <name evidence="2" type="ORF">AK812_SmicGene22040</name>
</gene>
<sequence>MAVRSIAATTGLPLPAMLRVFGRPTSSNTQKVLWTLHELRSRPSFDLVLASARMGAGSNLLCETSGGKPYGVVDTDEYARMNPMRTVPCLVDGDLAVWESHSIVRYLAQKYSPDLHLSSVEGLAKCSPWMDWLLFMNFHECNHHLIDQTARTLPERRDVAKMRESYKGYVERFQKVEKRIDETKAFLAGNEFTIADIVVGAEVCRFSCGMLRWAQDGIPHGLERAELPYLESYFRKLQERPAFREMCLRHEREHQQMEPLHPDCHQPLLPDF</sequence>
<evidence type="ECO:0000313" key="3">
    <source>
        <dbReference type="Proteomes" id="UP000186817"/>
    </source>
</evidence>
<dbReference type="SFLD" id="SFLDS00019">
    <property type="entry name" value="Glutathione_Transferase_(cytos"/>
    <property type="match status" value="1"/>
</dbReference>
<evidence type="ECO:0000313" key="2">
    <source>
        <dbReference type="EMBL" id="OLP95782.1"/>
    </source>
</evidence>
<dbReference type="InterPro" id="IPR040079">
    <property type="entry name" value="Glutathione_S-Trfase"/>
</dbReference>
<dbReference type="InterPro" id="IPR036249">
    <property type="entry name" value="Thioredoxin-like_sf"/>
</dbReference>
<comment type="similarity">
    <text evidence="1">Belongs to the GST superfamily.</text>
</comment>
<dbReference type="Proteomes" id="UP000186817">
    <property type="component" value="Unassembled WGS sequence"/>
</dbReference>
<dbReference type="PANTHER" id="PTHR44051:SF8">
    <property type="entry name" value="GLUTATHIONE S-TRANSFERASE GSTA"/>
    <property type="match status" value="1"/>
</dbReference>